<feature type="compositionally biased region" description="Polar residues" evidence="14">
    <location>
        <begin position="429"/>
        <end position="447"/>
    </location>
</feature>
<evidence type="ECO:0000256" key="1">
    <source>
        <dbReference type="ARBA" id="ARBA00001974"/>
    </source>
</evidence>
<dbReference type="InterPro" id="IPR013786">
    <property type="entry name" value="AcylCoA_DH/ox_N"/>
</dbReference>
<feature type="compositionally biased region" description="Basic and acidic residues" evidence="14">
    <location>
        <begin position="387"/>
        <end position="396"/>
    </location>
</feature>
<dbReference type="InterPro" id="IPR006089">
    <property type="entry name" value="Acyl-CoA_DH_CS"/>
</dbReference>
<dbReference type="Pfam" id="PF00441">
    <property type="entry name" value="Acyl-CoA_dh_1"/>
    <property type="match status" value="1"/>
</dbReference>
<protein>
    <recommendedName>
        <fullName evidence="11">glutaryl-CoA dehydrogenase (ETF)</fullName>
        <ecNumber evidence="11">1.3.8.6</ecNumber>
    </recommendedName>
</protein>
<accession>A0A182PAT0</accession>
<feature type="transmembrane region" description="Helical" evidence="15">
    <location>
        <begin position="649"/>
        <end position="668"/>
    </location>
</feature>
<keyword evidence="15" id="KW-0812">Transmembrane</keyword>
<evidence type="ECO:0000256" key="7">
    <source>
        <dbReference type="ARBA" id="ARBA00023002"/>
    </source>
</evidence>
<evidence type="ECO:0000259" key="18">
    <source>
        <dbReference type="Pfam" id="PF02771"/>
    </source>
</evidence>
<dbReference type="PANTHER" id="PTHR42807">
    <property type="entry name" value="GLUTARYL-COA DEHYDROGENASE, MITOCHONDRIAL"/>
    <property type="match status" value="1"/>
</dbReference>
<feature type="domain" description="Acyl-CoA dehydrogenase/oxidase N-terminal" evidence="18">
    <location>
        <begin position="23"/>
        <end position="133"/>
    </location>
</feature>
<evidence type="ECO:0000256" key="3">
    <source>
        <dbReference type="ARBA" id="ARBA00009347"/>
    </source>
</evidence>
<dbReference type="InterPro" id="IPR037069">
    <property type="entry name" value="AcylCoA_DH/ox_N_sf"/>
</dbReference>
<evidence type="ECO:0000259" key="17">
    <source>
        <dbReference type="Pfam" id="PF02770"/>
    </source>
</evidence>
<dbReference type="PROSITE" id="PS00073">
    <property type="entry name" value="ACYL_COA_DH_2"/>
    <property type="match status" value="1"/>
</dbReference>
<dbReference type="AlphaFoldDB" id="A0A182PAT0"/>
<keyword evidence="5 13" id="KW-0274">FAD</keyword>
<evidence type="ECO:0000256" key="10">
    <source>
        <dbReference type="ARBA" id="ARBA00037927"/>
    </source>
</evidence>
<evidence type="ECO:0000256" key="8">
    <source>
        <dbReference type="ARBA" id="ARBA00023128"/>
    </source>
</evidence>
<dbReference type="GO" id="GO:0005759">
    <property type="term" value="C:mitochondrial matrix"/>
    <property type="evidence" value="ECO:0007669"/>
    <property type="project" value="UniProtKB-SubCell"/>
</dbReference>
<dbReference type="GO" id="GO:0005743">
    <property type="term" value="C:mitochondrial inner membrane"/>
    <property type="evidence" value="ECO:0007669"/>
    <property type="project" value="TreeGrafter"/>
</dbReference>
<reference evidence="20" key="1">
    <citation type="submission" date="2013-03" db="EMBL/GenBank/DDBJ databases">
        <title>The Genome Sequence of Anopheles epiroticus epiroticus2.</title>
        <authorList>
            <consortium name="The Broad Institute Genomics Platform"/>
            <person name="Neafsey D.E."/>
            <person name="Howell P."/>
            <person name="Walker B."/>
            <person name="Young S.K."/>
            <person name="Zeng Q."/>
            <person name="Gargeya S."/>
            <person name="Fitzgerald M."/>
            <person name="Haas B."/>
            <person name="Abouelleil A."/>
            <person name="Allen A.W."/>
            <person name="Alvarado L."/>
            <person name="Arachchi H.M."/>
            <person name="Berlin A.M."/>
            <person name="Chapman S.B."/>
            <person name="Gainer-Dewar J."/>
            <person name="Goldberg J."/>
            <person name="Griggs A."/>
            <person name="Gujja S."/>
            <person name="Hansen M."/>
            <person name="Howarth C."/>
            <person name="Imamovic A."/>
            <person name="Ireland A."/>
            <person name="Larimer J."/>
            <person name="McCowan C."/>
            <person name="Murphy C."/>
            <person name="Pearson M."/>
            <person name="Poon T.W."/>
            <person name="Priest M."/>
            <person name="Roberts A."/>
            <person name="Saif S."/>
            <person name="Shea T."/>
            <person name="Sisk P."/>
            <person name="Sykes S."/>
            <person name="Wortman J."/>
            <person name="Nusbaum C."/>
            <person name="Birren B."/>
        </authorList>
    </citation>
    <scope>NUCLEOTIDE SEQUENCE [LARGE SCALE GENOMIC DNA]</scope>
    <source>
        <strain evidence="20">Epiroticus2</strain>
    </source>
</reference>
<comment type="pathway">
    <text evidence="9">Amino-acid metabolism; lysine degradation.</text>
</comment>
<dbReference type="InterPro" id="IPR009100">
    <property type="entry name" value="AcylCoA_DH/oxidase_NM_dom_sf"/>
</dbReference>
<evidence type="ECO:0000256" key="9">
    <source>
        <dbReference type="ARBA" id="ARBA00037899"/>
    </source>
</evidence>
<proteinExistence type="inferred from homology"/>
<dbReference type="EnsemblMetazoa" id="AEPI004035-RA">
    <property type="protein sequence ID" value="AEPI004035-PA"/>
    <property type="gene ID" value="AEPI004035"/>
</dbReference>
<sequence>ASTDKGPTFDWEDPLNLESQLKEDEIAIRDSFRTYCEDKLLSRVIEANRHEVFHKEIMQELGSFGVLGCTIKGYGCAGVSNVAYGLLTREVERIDSGYRSAFSVQSSLCMGAIYDYGSDAQKEKYLPRLARGELVGCFGLTEPNHGSDPSSMETRAVHDPKTKTYVLTGSKTWITNSPIADICIVWGKTEDGKVRGFIVDRSESGEGLATPRIEGKFSLRASATGMILMDEVRIPEDNLLPNVSGMRGPFGCLNNARYGIAWGALGAAESCLKVARGYTLDRKQFKKPLAANQLMQKKMADMLTEISLGLAACLHVGRLKDQKLHTPEMISMLKRNNAGKALEIARVARDMLGGNGIADEYHIIRHVMNLEAMDDEATESVQQPAKTQEEIQAARREARRRKILENSSNRLSKIVGQEIAPPPAKPTPKSINESSSTASEDNLSADSTLPADEETTSESSYGIYPDPQDERLEYIAPKVEALLANSGLNEDSFLNALSGGSGGGAGTNGDIFQLLNTLNQAQTANGGLFGAGLGTAPAAQQRPVTSQQPTSSLRNSRFGRALSTKLHLVVASIVAYLLFATGNEAYIGGNVFLPLLAWELIELLTIGTAEPAGGQQLLGIVFMLGGIPMKTSQTVMKLMNTVNKVMKDVAFFMFFFVVTHLLWSRLWLGIELRYVLGYDQLDQPTS</sequence>
<evidence type="ECO:0000256" key="4">
    <source>
        <dbReference type="ARBA" id="ARBA00022630"/>
    </source>
</evidence>
<evidence type="ECO:0000313" key="20">
    <source>
        <dbReference type="Proteomes" id="UP000075885"/>
    </source>
</evidence>
<keyword evidence="8" id="KW-0496">Mitochondrion</keyword>
<evidence type="ECO:0000256" key="15">
    <source>
        <dbReference type="SAM" id="Phobius"/>
    </source>
</evidence>
<dbReference type="FunFam" id="1.10.540.10:FF:000003">
    <property type="entry name" value="glutaryl-CoA dehydrogenase, mitochondrial"/>
    <property type="match status" value="1"/>
</dbReference>
<dbReference type="Pfam" id="PF02770">
    <property type="entry name" value="Acyl-CoA_dh_M"/>
    <property type="match status" value="1"/>
</dbReference>
<dbReference type="InterPro" id="IPR036250">
    <property type="entry name" value="AcylCo_DH-like_C"/>
</dbReference>
<keyword evidence="20" id="KW-1185">Reference proteome</keyword>
<evidence type="ECO:0000256" key="13">
    <source>
        <dbReference type="RuleBase" id="RU362125"/>
    </source>
</evidence>
<dbReference type="SUPFAM" id="SSF56645">
    <property type="entry name" value="Acyl-CoA dehydrogenase NM domain-like"/>
    <property type="match status" value="1"/>
</dbReference>
<dbReference type="GO" id="GO:0000062">
    <property type="term" value="F:fatty-acyl-CoA binding"/>
    <property type="evidence" value="ECO:0007669"/>
    <property type="project" value="TreeGrafter"/>
</dbReference>
<dbReference type="STRING" id="199890.A0A182PAT0"/>
<comment type="pathway">
    <text evidence="10">Amino-acid metabolism; tryptophan metabolism.</text>
</comment>
<dbReference type="InterPro" id="IPR052033">
    <property type="entry name" value="Glutaryl-CoA_DH_mitochondrial"/>
</dbReference>
<comment type="subcellular location">
    <subcellularLocation>
        <location evidence="2">Mitochondrion matrix</location>
    </subcellularLocation>
</comment>
<keyword evidence="15" id="KW-1133">Transmembrane helix</keyword>
<keyword evidence="6" id="KW-0809">Transit peptide</keyword>
<comment type="similarity">
    <text evidence="3 13">Belongs to the acyl-CoA dehydrogenase family.</text>
</comment>
<evidence type="ECO:0000256" key="12">
    <source>
        <dbReference type="ARBA" id="ARBA00049493"/>
    </source>
</evidence>
<dbReference type="InterPro" id="IPR006091">
    <property type="entry name" value="Acyl-CoA_Oxase/DH_mid-dom"/>
</dbReference>
<feature type="domain" description="Acyl-CoA dehydrogenase/oxidase C-terminal" evidence="16">
    <location>
        <begin position="246"/>
        <end position="371"/>
    </location>
</feature>
<dbReference type="Gene3D" id="1.20.140.10">
    <property type="entry name" value="Butyryl-CoA Dehydrogenase, subunit A, domain 3"/>
    <property type="match status" value="1"/>
</dbReference>
<comment type="catalytic activity">
    <reaction evidence="12">
        <text>glutaryl-CoA + oxidized [electron-transfer flavoprotein] + 2 H(+) = (2E)-butenoyl-CoA + reduced [electron-transfer flavoprotein] + CO2</text>
        <dbReference type="Rhea" id="RHEA:13389"/>
        <dbReference type="Rhea" id="RHEA-COMP:10685"/>
        <dbReference type="Rhea" id="RHEA-COMP:10686"/>
        <dbReference type="ChEBI" id="CHEBI:15378"/>
        <dbReference type="ChEBI" id="CHEBI:16526"/>
        <dbReference type="ChEBI" id="CHEBI:57332"/>
        <dbReference type="ChEBI" id="CHEBI:57378"/>
        <dbReference type="ChEBI" id="CHEBI:57692"/>
        <dbReference type="ChEBI" id="CHEBI:58307"/>
        <dbReference type="EC" id="1.3.8.6"/>
    </reaction>
</comment>
<feature type="region of interest" description="Disordered" evidence="14">
    <location>
        <begin position="375"/>
        <end position="466"/>
    </location>
</feature>
<reference evidence="19" key="2">
    <citation type="submission" date="2020-05" db="UniProtKB">
        <authorList>
            <consortium name="EnsemblMetazoa"/>
        </authorList>
    </citation>
    <scope>IDENTIFICATION</scope>
    <source>
        <strain evidence="19">Epiroticus2</strain>
    </source>
</reference>
<dbReference type="Proteomes" id="UP000075885">
    <property type="component" value="Unassembled WGS sequence"/>
</dbReference>
<dbReference type="EC" id="1.3.8.6" evidence="11"/>
<dbReference type="GO" id="GO:0050660">
    <property type="term" value="F:flavin adenine dinucleotide binding"/>
    <property type="evidence" value="ECO:0007669"/>
    <property type="project" value="InterPro"/>
</dbReference>
<keyword evidence="7 13" id="KW-0560">Oxidoreductase</keyword>
<evidence type="ECO:0000259" key="16">
    <source>
        <dbReference type="Pfam" id="PF00441"/>
    </source>
</evidence>
<dbReference type="Gene3D" id="2.40.110.10">
    <property type="entry name" value="Butyryl-CoA Dehydrogenase, subunit A, domain 2"/>
    <property type="match status" value="1"/>
</dbReference>
<evidence type="ECO:0000256" key="2">
    <source>
        <dbReference type="ARBA" id="ARBA00004305"/>
    </source>
</evidence>
<evidence type="ECO:0000256" key="6">
    <source>
        <dbReference type="ARBA" id="ARBA00022946"/>
    </source>
</evidence>
<feature type="transmembrane region" description="Helical" evidence="15">
    <location>
        <begin position="612"/>
        <end position="629"/>
    </location>
</feature>
<evidence type="ECO:0000256" key="14">
    <source>
        <dbReference type="SAM" id="MobiDB-lite"/>
    </source>
</evidence>
<dbReference type="VEuPathDB" id="VectorBase:AEPI004035"/>
<evidence type="ECO:0000256" key="11">
    <source>
        <dbReference type="ARBA" id="ARBA00039033"/>
    </source>
</evidence>
<dbReference type="Pfam" id="PF02771">
    <property type="entry name" value="Acyl-CoA_dh_N"/>
    <property type="match status" value="1"/>
</dbReference>
<keyword evidence="4 13" id="KW-0285">Flavoprotein</keyword>
<dbReference type="Gene3D" id="1.10.540.10">
    <property type="entry name" value="Acyl-CoA dehydrogenase/oxidase, N-terminal domain"/>
    <property type="match status" value="1"/>
</dbReference>
<dbReference type="CDD" id="cd01151">
    <property type="entry name" value="GCD"/>
    <property type="match status" value="1"/>
</dbReference>
<dbReference type="GO" id="GO:0004361">
    <property type="term" value="F:glutaryl-CoA dehydrogenase activity"/>
    <property type="evidence" value="ECO:0007669"/>
    <property type="project" value="UniProtKB-EC"/>
</dbReference>
<dbReference type="InterPro" id="IPR009075">
    <property type="entry name" value="AcylCo_DH/oxidase_C"/>
</dbReference>
<dbReference type="GO" id="GO:0046949">
    <property type="term" value="P:fatty-acyl-CoA biosynthetic process"/>
    <property type="evidence" value="ECO:0007669"/>
    <property type="project" value="TreeGrafter"/>
</dbReference>
<comment type="cofactor">
    <cofactor evidence="1 13">
        <name>FAD</name>
        <dbReference type="ChEBI" id="CHEBI:57692"/>
    </cofactor>
</comment>
<organism evidence="19 20">
    <name type="scientific">Anopheles epiroticus</name>
    <dbReference type="NCBI Taxonomy" id="199890"/>
    <lineage>
        <taxon>Eukaryota</taxon>
        <taxon>Metazoa</taxon>
        <taxon>Ecdysozoa</taxon>
        <taxon>Arthropoda</taxon>
        <taxon>Hexapoda</taxon>
        <taxon>Insecta</taxon>
        <taxon>Pterygota</taxon>
        <taxon>Neoptera</taxon>
        <taxon>Endopterygota</taxon>
        <taxon>Diptera</taxon>
        <taxon>Nematocera</taxon>
        <taxon>Culicoidea</taxon>
        <taxon>Culicidae</taxon>
        <taxon>Anophelinae</taxon>
        <taxon>Anopheles</taxon>
    </lineage>
</organism>
<dbReference type="FunFam" id="2.40.110.10:FF:000008">
    <property type="entry name" value="Glutaryl-CoA dehydrogenase, mitochondrial"/>
    <property type="match status" value="1"/>
</dbReference>
<evidence type="ECO:0000256" key="5">
    <source>
        <dbReference type="ARBA" id="ARBA00022827"/>
    </source>
</evidence>
<feature type="domain" description="Acyl-CoA oxidase/dehydrogenase middle" evidence="17">
    <location>
        <begin position="137"/>
        <end position="232"/>
    </location>
</feature>
<dbReference type="PANTHER" id="PTHR42807:SF1">
    <property type="entry name" value="GLUTARYL-COA DEHYDROGENASE, MITOCHONDRIAL"/>
    <property type="match status" value="1"/>
</dbReference>
<keyword evidence="15" id="KW-0472">Membrane</keyword>
<dbReference type="SUPFAM" id="SSF47203">
    <property type="entry name" value="Acyl-CoA dehydrogenase C-terminal domain-like"/>
    <property type="match status" value="1"/>
</dbReference>
<dbReference type="InterPro" id="IPR046373">
    <property type="entry name" value="Acyl-CoA_Oxase/DH_mid-dom_sf"/>
</dbReference>
<evidence type="ECO:0000313" key="19">
    <source>
        <dbReference type="EnsemblMetazoa" id="AEPI004035-PA"/>
    </source>
</evidence>
<name>A0A182PAT0_9DIPT</name>
<dbReference type="GO" id="GO:0033539">
    <property type="term" value="P:fatty acid beta-oxidation using acyl-CoA dehydrogenase"/>
    <property type="evidence" value="ECO:0007669"/>
    <property type="project" value="TreeGrafter"/>
</dbReference>